<dbReference type="Pfam" id="PF00563">
    <property type="entry name" value="EAL"/>
    <property type="match status" value="1"/>
</dbReference>
<dbReference type="Gene3D" id="3.30.450.20">
    <property type="entry name" value="PAS domain"/>
    <property type="match status" value="1"/>
</dbReference>
<dbReference type="InterPro" id="IPR035919">
    <property type="entry name" value="EAL_sf"/>
</dbReference>
<dbReference type="RefSeq" id="WP_241368726.1">
    <property type="nucleotide sequence ID" value="NZ_JAKZFC010000002.1"/>
</dbReference>
<dbReference type="InterPro" id="IPR000014">
    <property type="entry name" value="PAS"/>
</dbReference>
<dbReference type="Proteomes" id="UP001316087">
    <property type="component" value="Unassembled WGS sequence"/>
</dbReference>
<dbReference type="Gene3D" id="3.30.70.270">
    <property type="match status" value="1"/>
</dbReference>
<dbReference type="PANTHER" id="PTHR33121">
    <property type="entry name" value="CYCLIC DI-GMP PHOSPHODIESTERASE PDEF"/>
    <property type="match status" value="1"/>
</dbReference>
<dbReference type="InterPro" id="IPR043128">
    <property type="entry name" value="Rev_trsase/Diguanyl_cyclase"/>
</dbReference>
<feature type="domain" description="EAL" evidence="2">
    <location>
        <begin position="466"/>
        <end position="719"/>
    </location>
</feature>
<dbReference type="EMBL" id="JAKZFC010000002">
    <property type="protein sequence ID" value="MCH7321666.1"/>
    <property type="molecule type" value="Genomic_DNA"/>
</dbReference>
<dbReference type="Gene3D" id="3.20.20.450">
    <property type="entry name" value="EAL domain"/>
    <property type="match status" value="1"/>
</dbReference>
<name>A0ABS9UBE5_9BACL</name>
<comment type="caution">
    <text evidence="3">The sequence shown here is derived from an EMBL/GenBank/DDBJ whole genome shotgun (WGS) entry which is preliminary data.</text>
</comment>
<keyword evidence="4" id="KW-1185">Reference proteome</keyword>
<dbReference type="Pfam" id="PF00990">
    <property type="entry name" value="GGDEF"/>
    <property type="match status" value="1"/>
</dbReference>
<dbReference type="CDD" id="cd01948">
    <property type="entry name" value="EAL"/>
    <property type="match status" value="1"/>
</dbReference>
<dbReference type="SUPFAM" id="SSF55785">
    <property type="entry name" value="PYP-like sensor domain (PAS domain)"/>
    <property type="match status" value="1"/>
</dbReference>
<dbReference type="InterPro" id="IPR000160">
    <property type="entry name" value="GGDEF_dom"/>
</dbReference>
<gene>
    <name evidence="3" type="ORF">LZ480_07145</name>
</gene>
<proteinExistence type="predicted"/>
<dbReference type="PROSITE" id="PS50883">
    <property type="entry name" value="EAL"/>
    <property type="match status" value="1"/>
</dbReference>
<evidence type="ECO:0000259" key="1">
    <source>
        <dbReference type="PROSITE" id="PS50113"/>
    </source>
</evidence>
<organism evidence="3 4">
    <name type="scientific">Solibacillus palustris</name>
    <dbReference type="NCBI Taxonomy" id="2908203"/>
    <lineage>
        <taxon>Bacteria</taxon>
        <taxon>Bacillati</taxon>
        <taxon>Bacillota</taxon>
        <taxon>Bacilli</taxon>
        <taxon>Bacillales</taxon>
        <taxon>Caryophanaceae</taxon>
        <taxon>Solibacillus</taxon>
    </lineage>
</organism>
<accession>A0ABS9UBE5</accession>
<protein>
    <submittedName>
        <fullName evidence="3">EAL domain-containing protein</fullName>
    </submittedName>
</protein>
<dbReference type="SUPFAM" id="SSF55073">
    <property type="entry name" value="Nucleotide cyclase"/>
    <property type="match status" value="1"/>
</dbReference>
<dbReference type="InterPro" id="IPR050706">
    <property type="entry name" value="Cyclic-di-GMP_PDE-like"/>
</dbReference>
<dbReference type="InterPro" id="IPR029787">
    <property type="entry name" value="Nucleotide_cyclase"/>
</dbReference>
<dbReference type="InterPro" id="IPR000700">
    <property type="entry name" value="PAS-assoc_C"/>
</dbReference>
<evidence type="ECO:0000259" key="2">
    <source>
        <dbReference type="PROSITE" id="PS50883"/>
    </source>
</evidence>
<evidence type="ECO:0000313" key="4">
    <source>
        <dbReference type="Proteomes" id="UP001316087"/>
    </source>
</evidence>
<dbReference type="SMART" id="SM00267">
    <property type="entry name" value="GGDEF"/>
    <property type="match status" value="1"/>
</dbReference>
<dbReference type="PANTHER" id="PTHR33121:SF70">
    <property type="entry name" value="SIGNALING PROTEIN YKOW"/>
    <property type="match status" value="1"/>
</dbReference>
<dbReference type="Pfam" id="PF13426">
    <property type="entry name" value="PAS_9"/>
    <property type="match status" value="1"/>
</dbReference>
<sequence length="720" mass="82586">MQLNQLPPLSKDQLLHWLITFSNQLSKGTFIVDIHDRNLSILHANDYLLRLTNYELHELINLNLSIFNGSRTNNDSITELITNIRLGLAKKFTVLHYTKNGSAFWNSITIHPIKDSEQTIQYVLLTCEDTTEAELNKMVYKLEHEVYEAIDNEDNLQSILSLISKKIEKFYIYDVYCTIHIYDKNYEIKSLGSYNLPVDVIHELDLLTVTPNMSHNPRAVYVKDISAKSTESKDINFNIIKGSWTKPILTSQNETIGILTLFLQDDLELKQSDTNYLNRLALLIQLSIKYAEQKIELSYLAFYDIETKLPNLQFFKGELAKWIDAGFTGYVAVIHPTEFNKIIDLYGRNAGAELLRQMADRMCKFLPSGDEIIARFSNSIILAKKAPLNSFHSHRKHVEPLTQVPFVINGEENYITLKTGYTTFTSTMTVEQCIHQIDIALTNARKINGTSFSMYEENSINQLTEEMNIFNQLTYGINNKEFEVYLQPKINFKTNEVEGFEALSRWNSSKLGFVSPIKYISIAEQSGKIKDIDLLNLTNILQWLQQRIDTGKKIVPIALNISPDHFYEPYFLDNIIHTFNQFRVPPKYIKLEVTESIELVDFIKAKSILEKLNELGIESSIDDFGVGFSSLSYLPKLPFSEIKIDRSFVNSMNEPGMYAVVQTIIQLANNINMRPIAEGIETKDQLAMLQQLGCPAGQGYYFYKPMTKQDAEILLDQSNS</sequence>
<dbReference type="InterPro" id="IPR001633">
    <property type="entry name" value="EAL_dom"/>
</dbReference>
<feature type="domain" description="PAC" evidence="1">
    <location>
        <begin position="88"/>
        <end position="142"/>
    </location>
</feature>
<evidence type="ECO:0000313" key="3">
    <source>
        <dbReference type="EMBL" id="MCH7321666.1"/>
    </source>
</evidence>
<reference evidence="3 4" key="1">
    <citation type="submission" date="2022-03" db="EMBL/GenBank/DDBJ databases">
        <authorList>
            <person name="Jo J.-H."/>
            <person name="Im W.-T."/>
        </authorList>
    </citation>
    <scope>NUCLEOTIDE SEQUENCE [LARGE SCALE GENOMIC DNA]</scope>
    <source>
        <strain evidence="3 4">MA9</strain>
    </source>
</reference>
<dbReference type="CDD" id="cd00130">
    <property type="entry name" value="PAS"/>
    <property type="match status" value="1"/>
</dbReference>
<dbReference type="InterPro" id="IPR035965">
    <property type="entry name" value="PAS-like_dom_sf"/>
</dbReference>
<dbReference type="NCBIfam" id="TIGR00229">
    <property type="entry name" value="sensory_box"/>
    <property type="match status" value="1"/>
</dbReference>
<dbReference type="PROSITE" id="PS50113">
    <property type="entry name" value="PAC"/>
    <property type="match status" value="1"/>
</dbReference>
<dbReference type="SUPFAM" id="SSF141868">
    <property type="entry name" value="EAL domain-like"/>
    <property type="match status" value="1"/>
</dbReference>
<dbReference type="SMART" id="SM00052">
    <property type="entry name" value="EAL"/>
    <property type="match status" value="1"/>
</dbReference>